<comment type="similarity">
    <text evidence="1">Belongs to the YbaB/EbfC family.</text>
</comment>
<evidence type="ECO:0000256" key="2">
    <source>
        <dbReference type="SAM" id="Coils"/>
    </source>
</evidence>
<dbReference type="InterPro" id="IPR036894">
    <property type="entry name" value="YbaB-like_sf"/>
</dbReference>
<comment type="subunit">
    <text evidence="1">Homodimer.</text>
</comment>
<name>A0A3D8IWL3_9HELI</name>
<feature type="coiled-coil region" evidence="2">
    <location>
        <begin position="4"/>
        <end position="31"/>
    </location>
</feature>
<dbReference type="GO" id="GO:0005737">
    <property type="term" value="C:cytoplasm"/>
    <property type="evidence" value="ECO:0007669"/>
    <property type="project" value="UniProtKB-UniRule"/>
</dbReference>
<evidence type="ECO:0000313" key="4">
    <source>
        <dbReference type="Proteomes" id="UP000257067"/>
    </source>
</evidence>
<dbReference type="AlphaFoldDB" id="A0A3D8IWL3"/>
<comment type="caution">
    <text evidence="3">The sequence shown here is derived from an EMBL/GenBank/DDBJ whole genome shotgun (WGS) entry which is preliminary data.</text>
</comment>
<accession>A0A3D8IWL3</accession>
<dbReference type="PIRSF" id="PIRSF004555">
    <property type="entry name" value="UCP004555"/>
    <property type="match status" value="1"/>
</dbReference>
<dbReference type="NCBIfam" id="TIGR00103">
    <property type="entry name" value="DNA_YbaB_EbfC"/>
    <property type="match status" value="1"/>
</dbReference>
<keyword evidence="4" id="KW-1185">Reference proteome</keyword>
<dbReference type="HAMAP" id="MF_00274">
    <property type="entry name" value="DNA_YbaB_EbfC"/>
    <property type="match status" value="1"/>
</dbReference>
<dbReference type="OrthoDB" id="5343857at2"/>
<comment type="function">
    <text evidence="1">Binds to DNA and alters its conformation. May be involved in regulation of gene expression, nucleoid organization and DNA protection.</text>
</comment>
<dbReference type="Pfam" id="PF02575">
    <property type="entry name" value="YbaB_DNA_bd"/>
    <property type="match status" value="1"/>
</dbReference>
<dbReference type="Gene3D" id="3.30.1310.10">
    <property type="entry name" value="Nucleoid-associated protein YbaB-like domain"/>
    <property type="match status" value="1"/>
</dbReference>
<gene>
    <name evidence="3" type="ORF">CQA62_05020</name>
</gene>
<sequence length="101" mass="11027">MFDTNKFQELLGNLQEKAKELEEKSKSEIYEVKSGGGLVSLRANGAGEIVDLNIDESLLSDKEAMQILLIGAFNEVFSKIEEGKKNQAMGMLGGINPFGQC</sequence>
<dbReference type="Proteomes" id="UP000257067">
    <property type="component" value="Unassembled WGS sequence"/>
</dbReference>
<dbReference type="GO" id="GO:0043590">
    <property type="term" value="C:bacterial nucleoid"/>
    <property type="evidence" value="ECO:0007669"/>
    <property type="project" value="UniProtKB-UniRule"/>
</dbReference>
<comment type="subcellular location">
    <subcellularLocation>
        <location evidence="1">Cytoplasm</location>
        <location evidence="1">Nucleoid</location>
    </subcellularLocation>
</comment>
<keyword evidence="1" id="KW-0238">DNA-binding</keyword>
<organism evidence="3 4">
    <name type="scientific">Helicobacter cholecystus</name>
    <dbReference type="NCBI Taxonomy" id="45498"/>
    <lineage>
        <taxon>Bacteria</taxon>
        <taxon>Pseudomonadati</taxon>
        <taxon>Campylobacterota</taxon>
        <taxon>Epsilonproteobacteria</taxon>
        <taxon>Campylobacterales</taxon>
        <taxon>Helicobacteraceae</taxon>
        <taxon>Helicobacter</taxon>
    </lineage>
</organism>
<proteinExistence type="inferred from homology"/>
<reference evidence="3 4" key="1">
    <citation type="submission" date="2018-04" db="EMBL/GenBank/DDBJ databases">
        <title>Novel Campyloabacter and Helicobacter Species and Strains.</title>
        <authorList>
            <person name="Mannion A.J."/>
            <person name="Shen Z."/>
            <person name="Fox J.G."/>
        </authorList>
    </citation>
    <scope>NUCLEOTIDE SEQUENCE [LARGE SCALE GENOMIC DNA]</scope>
    <source>
        <strain evidence="3 4">ATCC 700242</strain>
    </source>
</reference>
<keyword evidence="2" id="KW-0175">Coiled coil</keyword>
<keyword evidence="1" id="KW-0963">Cytoplasm</keyword>
<evidence type="ECO:0000313" key="3">
    <source>
        <dbReference type="EMBL" id="RDU68961.1"/>
    </source>
</evidence>
<dbReference type="SUPFAM" id="SSF82607">
    <property type="entry name" value="YbaB-like"/>
    <property type="match status" value="1"/>
</dbReference>
<evidence type="ECO:0000256" key="1">
    <source>
        <dbReference type="HAMAP-Rule" id="MF_00274"/>
    </source>
</evidence>
<protein>
    <recommendedName>
        <fullName evidence="1">Nucleoid-associated protein CQA62_05020</fullName>
    </recommendedName>
</protein>
<dbReference type="EMBL" id="NXLU01000005">
    <property type="protein sequence ID" value="RDU68961.1"/>
    <property type="molecule type" value="Genomic_DNA"/>
</dbReference>
<dbReference type="GO" id="GO:0003677">
    <property type="term" value="F:DNA binding"/>
    <property type="evidence" value="ECO:0007669"/>
    <property type="project" value="UniProtKB-UniRule"/>
</dbReference>
<dbReference type="InterPro" id="IPR004401">
    <property type="entry name" value="YbaB/EbfC"/>
</dbReference>
<dbReference type="RefSeq" id="WP_104724903.1">
    <property type="nucleotide sequence ID" value="NZ_FZNE01000009.1"/>
</dbReference>